<dbReference type="OrthoDB" id="10593220at2759"/>
<dbReference type="EMBL" id="AYKW01000056">
    <property type="protein sequence ID" value="PIL25302.1"/>
    <property type="molecule type" value="Genomic_DNA"/>
</dbReference>
<evidence type="ECO:0000313" key="2">
    <source>
        <dbReference type="EMBL" id="PIL25302.1"/>
    </source>
</evidence>
<sequence length="437" mass="46577">MWGNDSFRQAPPPVLPTHSSVWDVRDPSRPLPYSFQTPTPVAPPPITGIAFVTEARAARSKPNAKQKLPRLLPAICPSSHSSSDSLASSSPIAPVTPEQSYLYTYQAPSPFGHPLGSVLSWPPPPPPGYVKDEPMVDELPPESNVSGPECDTSSERSVFAVSKAKSSFTYLPIPPFSCSPPLSPWSSPGQTCLSPLLSEESLPAEAQGSAAIARAQSEPLPRDEEALSVYEACCQRKLPPMVFKKKLATPLPEVAIDLVLPALRVPCSAPDQQDSADEGRDFDASCQPERRARYSPYQTTNASGGAHQESEGDLPPLRLLLAQLEIDEHYRAQSEAQYESSSDPLPADKPLNTPAPATKKRKRKSPTTSRRRRAATTANATTQVPTPSLSAVARPATSPSGQVKLGAVAGSAVAIPYTSGGRTAAVVHPQRGGLHTL</sequence>
<name>A0A2G8RUW0_9APHY</name>
<gene>
    <name evidence="2" type="ORF">GSI_13191</name>
</gene>
<dbReference type="Proteomes" id="UP000230002">
    <property type="component" value="Unassembled WGS sequence"/>
</dbReference>
<accession>A0A2G8RUW0</accession>
<evidence type="ECO:0000256" key="1">
    <source>
        <dbReference type="SAM" id="MobiDB-lite"/>
    </source>
</evidence>
<feature type="region of interest" description="Disordered" evidence="1">
    <location>
        <begin position="332"/>
        <end position="402"/>
    </location>
</feature>
<feature type="compositionally biased region" description="Basic residues" evidence="1">
    <location>
        <begin position="358"/>
        <end position="374"/>
    </location>
</feature>
<comment type="caution">
    <text evidence="2">The sequence shown here is derived from an EMBL/GenBank/DDBJ whole genome shotgun (WGS) entry which is preliminary data.</text>
</comment>
<feature type="compositionally biased region" description="Basic and acidic residues" evidence="1">
    <location>
        <begin position="277"/>
        <end position="292"/>
    </location>
</feature>
<feature type="compositionally biased region" description="Polar residues" evidence="1">
    <location>
        <begin position="334"/>
        <end position="343"/>
    </location>
</feature>
<evidence type="ECO:0000313" key="3">
    <source>
        <dbReference type="Proteomes" id="UP000230002"/>
    </source>
</evidence>
<dbReference type="AlphaFoldDB" id="A0A2G8RUW0"/>
<organism evidence="2 3">
    <name type="scientific">Ganoderma sinense ZZ0214-1</name>
    <dbReference type="NCBI Taxonomy" id="1077348"/>
    <lineage>
        <taxon>Eukaryota</taxon>
        <taxon>Fungi</taxon>
        <taxon>Dikarya</taxon>
        <taxon>Basidiomycota</taxon>
        <taxon>Agaricomycotina</taxon>
        <taxon>Agaricomycetes</taxon>
        <taxon>Polyporales</taxon>
        <taxon>Polyporaceae</taxon>
        <taxon>Ganoderma</taxon>
    </lineage>
</organism>
<reference evidence="2 3" key="1">
    <citation type="journal article" date="2015" name="Sci. Rep.">
        <title>Chromosome-level genome map provides insights into diverse defense mechanisms in the medicinal fungus Ganoderma sinense.</title>
        <authorList>
            <person name="Zhu Y."/>
            <person name="Xu J."/>
            <person name="Sun C."/>
            <person name="Zhou S."/>
            <person name="Xu H."/>
            <person name="Nelson D.R."/>
            <person name="Qian J."/>
            <person name="Song J."/>
            <person name="Luo H."/>
            <person name="Xiang L."/>
            <person name="Li Y."/>
            <person name="Xu Z."/>
            <person name="Ji A."/>
            <person name="Wang L."/>
            <person name="Lu S."/>
            <person name="Hayward A."/>
            <person name="Sun W."/>
            <person name="Li X."/>
            <person name="Schwartz D.C."/>
            <person name="Wang Y."/>
            <person name="Chen S."/>
        </authorList>
    </citation>
    <scope>NUCLEOTIDE SEQUENCE [LARGE SCALE GENOMIC DNA]</scope>
    <source>
        <strain evidence="2 3">ZZ0214-1</strain>
    </source>
</reference>
<keyword evidence="3" id="KW-1185">Reference proteome</keyword>
<feature type="region of interest" description="Disordered" evidence="1">
    <location>
        <begin position="1"/>
        <end position="22"/>
    </location>
</feature>
<feature type="region of interest" description="Disordered" evidence="1">
    <location>
        <begin position="124"/>
        <end position="152"/>
    </location>
</feature>
<proteinExistence type="predicted"/>
<protein>
    <submittedName>
        <fullName evidence="2">Uncharacterized protein</fullName>
    </submittedName>
</protein>
<feature type="region of interest" description="Disordered" evidence="1">
    <location>
        <begin position="267"/>
        <end position="313"/>
    </location>
</feature>